<evidence type="ECO:0000313" key="3">
    <source>
        <dbReference type="EMBL" id="RZT92503.1"/>
    </source>
</evidence>
<reference evidence="3 4" key="1">
    <citation type="submission" date="2019-02" db="EMBL/GenBank/DDBJ databases">
        <title>Genomic Encyclopedia of Type Strains, Phase IV (KMG-IV): sequencing the most valuable type-strain genomes for metagenomic binning, comparative biology and taxonomic classification.</title>
        <authorList>
            <person name="Goeker M."/>
        </authorList>
    </citation>
    <scope>NUCLEOTIDE SEQUENCE [LARGE SCALE GENOMIC DNA]</scope>
    <source>
        <strain evidence="3 4">DSM 19570</strain>
    </source>
</reference>
<evidence type="ECO:0000256" key="2">
    <source>
        <dbReference type="SAM" id="SignalP"/>
    </source>
</evidence>
<dbReference type="EMBL" id="SHKP01000009">
    <property type="protein sequence ID" value="RZT92503.1"/>
    <property type="molecule type" value="Genomic_DNA"/>
</dbReference>
<keyword evidence="2" id="KW-0732">Signal</keyword>
<feature type="compositionally biased region" description="Basic and acidic residues" evidence="1">
    <location>
        <begin position="162"/>
        <end position="179"/>
    </location>
</feature>
<dbReference type="AlphaFoldDB" id="A0A4Q7VAY6"/>
<dbReference type="RefSeq" id="WP_130434518.1">
    <property type="nucleotide sequence ID" value="NZ_SHKP01000009.1"/>
</dbReference>
<feature type="chain" id="PRO_5020647492" evidence="2">
    <location>
        <begin position="22"/>
        <end position="193"/>
    </location>
</feature>
<sequence length="193" mass="21326">MRRALLLLLGLLPALMSSVRAEDGADTVERQRLQVTRGEVEARYQGRVRECEQRFFVTDCLERARKERREALAPIDARIATLDEAERSRRAQERLERIGTGKAERAVRAGEAASMPASPRQPKPAPTASGKLPRQPAPPPTAASAAERAAQEQKARERHQRKQEEAAAHRAEVERRNAGDKPPAAPLPPASKP</sequence>
<feature type="region of interest" description="Disordered" evidence="1">
    <location>
        <begin position="85"/>
        <end position="193"/>
    </location>
</feature>
<comment type="caution">
    <text evidence="3">The sequence shown here is derived from an EMBL/GenBank/DDBJ whole genome shotgun (WGS) entry which is preliminary data.</text>
</comment>
<feature type="compositionally biased region" description="Basic and acidic residues" evidence="1">
    <location>
        <begin position="85"/>
        <end position="108"/>
    </location>
</feature>
<name>A0A4Q7VAY6_9BURK</name>
<feature type="compositionally biased region" description="Pro residues" evidence="1">
    <location>
        <begin position="183"/>
        <end position="193"/>
    </location>
</feature>
<evidence type="ECO:0000313" key="4">
    <source>
        <dbReference type="Proteomes" id="UP000293671"/>
    </source>
</evidence>
<feature type="signal peptide" evidence="2">
    <location>
        <begin position="1"/>
        <end position="21"/>
    </location>
</feature>
<keyword evidence="4" id="KW-1185">Reference proteome</keyword>
<proteinExistence type="predicted"/>
<organism evidence="3 4">
    <name type="scientific">Rivibacter subsaxonicus</name>
    <dbReference type="NCBI Taxonomy" id="457575"/>
    <lineage>
        <taxon>Bacteria</taxon>
        <taxon>Pseudomonadati</taxon>
        <taxon>Pseudomonadota</taxon>
        <taxon>Betaproteobacteria</taxon>
        <taxon>Burkholderiales</taxon>
        <taxon>Rivibacter</taxon>
    </lineage>
</organism>
<dbReference type="Proteomes" id="UP000293671">
    <property type="component" value="Unassembled WGS sequence"/>
</dbReference>
<accession>A0A4Q7VAY6</accession>
<protein>
    <submittedName>
        <fullName evidence="3">Uncharacterized protein</fullName>
    </submittedName>
</protein>
<evidence type="ECO:0000256" key="1">
    <source>
        <dbReference type="SAM" id="MobiDB-lite"/>
    </source>
</evidence>
<gene>
    <name evidence="3" type="ORF">EV670_3477</name>
</gene>